<dbReference type="OrthoDB" id="291139at2"/>
<dbReference type="RefSeq" id="WP_145092225.1">
    <property type="nucleotide sequence ID" value="NZ_CP036348.1"/>
</dbReference>
<proteinExistence type="predicted"/>
<accession>A0A518JQ57</accession>
<evidence type="ECO:0000313" key="1">
    <source>
        <dbReference type="EMBL" id="QDV67680.1"/>
    </source>
</evidence>
<dbReference type="KEGG" id="rcf:Poly24_13820"/>
<organism evidence="1 2">
    <name type="scientific">Rosistilla carotiformis</name>
    <dbReference type="NCBI Taxonomy" id="2528017"/>
    <lineage>
        <taxon>Bacteria</taxon>
        <taxon>Pseudomonadati</taxon>
        <taxon>Planctomycetota</taxon>
        <taxon>Planctomycetia</taxon>
        <taxon>Pirellulales</taxon>
        <taxon>Pirellulaceae</taxon>
        <taxon>Rosistilla</taxon>
    </lineage>
</organism>
<reference evidence="1 2" key="1">
    <citation type="submission" date="2019-02" db="EMBL/GenBank/DDBJ databases">
        <title>Deep-cultivation of Planctomycetes and their phenomic and genomic characterization uncovers novel biology.</title>
        <authorList>
            <person name="Wiegand S."/>
            <person name="Jogler M."/>
            <person name="Boedeker C."/>
            <person name="Pinto D."/>
            <person name="Vollmers J."/>
            <person name="Rivas-Marin E."/>
            <person name="Kohn T."/>
            <person name="Peeters S.H."/>
            <person name="Heuer A."/>
            <person name="Rast P."/>
            <person name="Oberbeckmann S."/>
            <person name="Bunk B."/>
            <person name="Jeske O."/>
            <person name="Meyerdierks A."/>
            <person name="Storesund J.E."/>
            <person name="Kallscheuer N."/>
            <person name="Luecker S."/>
            <person name="Lage O.M."/>
            <person name="Pohl T."/>
            <person name="Merkel B.J."/>
            <person name="Hornburger P."/>
            <person name="Mueller R.-W."/>
            <person name="Bruemmer F."/>
            <person name="Labrenz M."/>
            <person name="Spormann A.M."/>
            <person name="Op den Camp H."/>
            <person name="Overmann J."/>
            <person name="Amann R."/>
            <person name="Jetten M.S.M."/>
            <person name="Mascher T."/>
            <person name="Medema M.H."/>
            <person name="Devos D.P."/>
            <person name="Kaster A.-K."/>
            <person name="Ovreas L."/>
            <person name="Rohde M."/>
            <person name="Galperin M.Y."/>
            <person name="Jogler C."/>
        </authorList>
    </citation>
    <scope>NUCLEOTIDE SEQUENCE [LARGE SCALE GENOMIC DNA]</scope>
    <source>
        <strain evidence="1 2">Poly24</strain>
    </source>
</reference>
<sequence>MYDFRPIDHKDSDAEYAALVRGDVAKKAGCDLLDTVDSAALVGRWRSSLDYRHTELFDYDFRADGTYSMPTSFSGPTPNTWRIDGDHFIDHSWCPPAPEYDIHEPMDNIETYRCAQLTDGRFAYWNGDGSLLVFLTQIIG</sequence>
<protein>
    <submittedName>
        <fullName evidence="1">Uncharacterized protein</fullName>
    </submittedName>
</protein>
<dbReference type="AlphaFoldDB" id="A0A518JQ57"/>
<gene>
    <name evidence="1" type="ORF">Poly24_13820</name>
</gene>
<dbReference type="EMBL" id="CP036348">
    <property type="protein sequence ID" value="QDV67680.1"/>
    <property type="molecule type" value="Genomic_DNA"/>
</dbReference>
<evidence type="ECO:0000313" key="2">
    <source>
        <dbReference type="Proteomes" id="UP000315082"/>
    </source>
</evidence>
<name>A0A518JQ57_9BACT</name>
<dbReference type="Proteomes" id="UP000315082">
    <property type="component" value="Chromosome"/>
</dbReference>
<keyword evidence="2" id="KW-1185">Reference proteome</keyword>